<reference evidence="1" key="1">
    <citation type="submission" date="2020-11" db="EMBL/GenBank/DDBJ databases">
        <title>Isolation and identification of active actinomycetes.</title>
        <authorList>
            <person name="Sun X."/>
        </authorList>
    </citation>
    <scope>NUCLEOTIDE SEQUENCE</scope>
    <source>
        <strain evidence="1">NEAU-A11</strain>
    </source>
</reference>
<name>A0A931CH10_9ACTN</name>
<evidence type="ECO:0000313" key="1">
    <source>
        <dbReference type="EMBL" id="MBG0567412.1"/>
    </source>
</evidence>
<dbReference type="EMBL" id="JADQTO010000027">
    <property type="protein sequence ID" value="MBG0567412.1"/>
    <property type="molecule type" value="Genomic_DNA"/>
</dbReference>
<dbReference type="Proteomes" id="UP000598146">
    <property type="component" value="Unassembled WGS sequence"/>
</dbReference>
<keyword evidence="2" id="KW-1185">Reference proteome</keyword>
<sequence length="63" mass="6380">MTNTIGSNSSMASMASSVFGSARQAFKAMADAATSPEVGGDEQACAESAAKRGRRGTVLDCYA</sequence>
<comment type="caution">
    <text evidence="1">The sequence shown here is derived from an EMBL/GenBank/DDBJ whole genome shotgun (WGS) entry which is preliminary data.</text>
</comment>
<dbReference type="RefSeq" id="WP_196419188.1">
    <property type="nucleotide sequence ID" value="NZ_JADQTO010000027.1"/>
</dbReference>
<proteinExistence type="predicted"/>
<evidence type="ECO:0000313" key="2">
    <source>
        <dbReference type="Proteomes" id="UP000598146"/>
    </source>
</evidence>
<protein>
    <submittedName>
        <fullName evidence="1">Uncharacterized protein</fullName>
    </submittedName>
</protein>
<organism evidence="1 2">
    <name type="scientific">Actinoplanes aureus</name>
    <dbReference type="NCBI Taxonomy" id="2792083"/>
    <lineage>
        <taxon>Bacteria</taxon>
        <taxon>Bacillati</taxon>
        <taxon>Actinomycetota</taxon>
        <taxon>Actinomycetes</taxon>
        <taxon>Micromonosporales</taxon>
        <taxon>Micromonosporaceae</taxon>
        <taxon>Actinoplanes</taxon>
    </lineage>
</organism>
<accession>A0A931CH10</accession>
<gene>
    <name evidence="1" type="ORF">I4J89_38800</name>
</gene>
<dbReference type="AlphaFoldDB" id="A0A931CH10"/>